<dbReference type="SUPFAM" id="SSF53822">
    <property type="entry name" value="Periplasmic binding protein-like I"/>
    <property type="match status" value="1"/>
</dbReference>
<accession>B8DNW3</accession>
<evidence type="ECO:0000256" key="1">
    <source>
        <dbReference type="ARBA" id="ARBA00010062"/>
    </source>
</evidence>
<evidence type="ECO:0000313" key="8">
    <source>
        <dbReference type="EMBL" id="ACL07170.1"/>
    </source>
</evidence>
<evidence type="ECO:0000256" key="5">
    <source>
        <dbReference type="SAM" id="MobiDB-lite"/>
    </source>
</evidence>
<dbReference type="CDD" id="cd19978">
    <property type="entry name" value="PBP1_ABC_ligand_binding-like"/>
    <property type="match status" value="1"/>
</dbReference>
<dbReference type="Pfam" id="PF13458">
    <property type="entry name" value="Peripla_BP_6"/>
    <property type="match status" value="1"/>
</dbReference>
<dbReference type="InterPro" id="IPR000709">
    <property type="entry name" value="Leu_Ile_Val-bd"/>
</dbReference>
<feature type="chain" id="PRO_5002867463" evidence="6">
    <location>
        <begin position="33"/>
        <end position="592"/>
    </location>
</feature>
<dbReference type="PANTHER" id="PTHR47235:SF1">
    <property type="entry name" value="BLR6548 PROTEIN"/>
    <property type="match status" value="1"/>
</dbReference>
<dbReference type="InterPro" id="IPR028081">
    <property type="entry name" value="Leu-bd"/>
</dbReference>
<keyword evidence="4" id="KW-0029">Amino-acid transport</keyword>
<protein>
    <submittedName>
        <fullName evidence="8">Extracellular ligand-binding receptor</fullName>
    </submittedName>
</protein>
<feature type="signal peptide" evidence="6">
    <location>
        <begin position="1"/>
        <end position="32"/>
    </location>
</feature>
<feature type="region of interest" description="Disordered" evidence="5">
    <location>
        <begin position="44"/>
        <end position="79"/>
    </location>
</feature>
<dbReference type="AlphaFoldDB" id="B8DNW3"/>
<keyword evidence="3 6" id="KW-0732">Signal</keyword>
<evidence type="ECO:0000259" key="7">
    <source>
        <dbReference type="Pfam" id="PF13458"/>
    </source>
</evidence>
<keyword evidence="2" id="KW-0813">Transport</keyword>
<evidence type="ECO:0000256" key="2">
    <source>
        <dbReference type="ARBA" id="ARBA00022448"/>
    </source>
</evidence>
<evidence type="ECO:0000256" key="3">
    <source>
        <dbReference type="ARBA" id="ARBA00022729"/>
    </source>
</evidence>
<organism evidence="8">
    <name type="scientific">Nitratidesulfovibrio vulgaris (strain DSM 19637 / Miyazaki F)</name>
    <name type="common">Desulfovibrio vulgaris</name>
    <dbReference type="NCBI Taxonomy" id="883"/>
    <lineage>
        <taxon>Bacteria</taxon>
        <taxon>Pseudomonadati</taxon>
        <taxon>Thermodesulfobacteriota</taxon>
        <taxon>Desulfovibrionia</taxon>
        <taxon>Desulfovibrionales</taxon>
        <taxon>Desulfovibrionaceae</taxon>
        <taxon>Nitratidesulfovibrio</taxon>
    </lineage>
</organism>
<dbReference type="PRINTS" id="PR00337">
    <property type="entry name" value="LEUILEVALBP"/>
</dbReference>
<evidence type="ECO:0000256" key="4">
    <source>
        <dbReference type="ARBA" id="ARBA00022970"/>
    </source>
</evidence>
<feature type="region of interest" description="Disordered" evidence="5">
    <location>
        <begin position="148"/>
        <end position="190"/>
    </location>
</feature>
<comment type="similarity">
    <text evidence="1">Belongs to the leucine-binding protein family.</text>
</comment>
<gene>
    <name evidence="8" type="ordered locus">DvMF_0210</name>
</gene>
<dbReference type="PANTHER" id="PTHR47235">
    <property type="entry name" value="BLR6548 PROTEIN"/>
    <property type="match status" value="1"/>
</dbReference>
<name>B8DNW3_NITV9</name>
<dbReference type="GO" id="GO:0006865">
    <property type="term" value="P:amino acid transport"/>
    <property type="evidence" value="ECO:0007669"/>
    <property type="project" value="UniProtKB-KW"/>
</dbReference>
<dbReference type="HOGENOM" id="CLU_027128_7_1_7"/>
<proteinExistence type="inferred from homology"/>
<feature type="domain" description="Leucine-binding protein" evidence="7">
    <location>
        <begin position="187"/>
        <end position="408"/>
    </location>
</feature>
<dbReference type="STRING" id="883.DvMF_0210"/>
<keyword evidence="8" id="KW-0675">Receptor</keyword>
<dbReference type="KEGG" id="dvm:DvMF_0210"/>
<dbReference type="EMBL" id="CP001197">
    <property type="protein sequence ID" value="ACL07170.1"/>
    <property type="molecule type" value="Genomic_DNA"/>
</dbReference>
<sequence length="592" mass="61802">MCKAQAGLTYQQFCVAVTCTVLLLLAAWPDSAARAEREMAQGAFASGPTCGPTGNPIGPSFTNPAHPAPSAPAPDFQNAEAGTGLAIPAAVPAAVRATASGGPSRIAATRTPGFPTGSLVAQDSRAAGVPATAAAPFAYTGETVAPADVPSGVPSGSNQPRSAAVSPADAKPSADSPAGGELAPGEPVRLGMSAPFSGPGVSLGREFHRGAASCLARVNAAGGVHGRRVEIVAMDDGYDPDRTVRNVIRLIEEERVFALFGLVGTPTVTRVLPLLGGHPERTVPLLFPFTGARPLSLPRHEGLVFRLRASYDAEFSELVDRLHDAGCSRIAVFYQADAYGREGWADLRDALARRRLPLAAEASYPRGSGSDADFTEQAGLILQGMPDAVVCVGTDATCAAFIRDLRDVPAARGAKRQAGQPSPQFSGKGGPAIPVAMPSFVDSRQLVDLLVAMGRSVRRDYTHDLVLTEVVSPWTGNLPAAIDYRRDFAEMADVPDVLDIPGNDAAPPSAPGEVSFEGYLAARLLVRALERMGPHPSPAGLHEALVGLDGYDLGVGQPYRYTPTEQGLGLVRFATVRGGVPVDLRDFSEWRR</sequence>
<evidence type="ECO:0000256" key="6">
    <source>
        <dbReference type="SAM" id="SignalP"/>
    </source>
</evidence>
<dbReference type="InterPro" id="IPR028082">
    <property type="entry name" value="Peripla_BP_I"/>
</dbReference>
<reference evidence="8" key="1">
    <citation type="submission" date="2008-10" db="EMBL/GenBank/DDBJ databases">
        <title>Complete sequence of Desulfovibrio vulgaris str. 'Miyazaki F'.</title>
        <authorList>
            <person name="Lucas S."/>
            <person name="Copeland A."/>
            <person name="Lapidus A."/>
            <person name="Glavina del Rio T."/>
            <person name="Dalin E."/>
            <person name="Tice H."/>
            <person name="Bruce D."/>
            <person name="Goodwin L."/>
            <person name="Pitluck S."/>
            <person name="Sims D."/>
            <person name="Brettin T."/>
            <person name="Detter J.C."/>
            <person name="Han C."/>
            <person name="Larimer F."/>
            <person name="Land M."/>
            <person name="Hauser L."/>
            <person name="Kyrpides N."/>
            <person name="Mikhailova N."/>
            <person name="Hazen T.C."/>
            <person name="Richardson P."/>
        </authorList>
    </citation>
    <scope>NUCLEOTIDE SEQUENCE</scope>
    <source>
        <strain evidence="8">Miyazaki F</strain>
    </source>
</reference>
<dbReference type="eggNOG" id="COG0683">
    <property type="taxonomic scope" value="Bacteria"/>
</dbReference>
<dbReference type="Gene3D" id="3.40.50.2300">
    <property type="match status" value="2"/>
</dbReference>
<feature type="compositionally biased region" description="Low complexity" evidence="5">
    <location>
        <begin position="162"/>
        <end position="178"/>
    </location>
</feature>